<gene>
    <name evidence="1" type="ORF">MUN80_22570</name>
</gene>
<protein>
    <recommendedName>
        <fullName evidence="3">DUF4397 domain-containing protein</fullName>
    </recommendedName>
</protein>
<dbReference type="Proteomes" id="UP000831785">
    <property type="component" value="Chromosome"/>
</dbReference>
<accession>A0ABY4F771</accession>
<reference evidence="1 2" key="1">
    <citation type="submission" date="2022-04" db="EMBL/GenBank/DDBJ databases">
        <title>Hymenobacter sp. isolated from the air.</title>
        <authorList>
            <person name="Won M."/>
            <person name="Lee C.-M."/>
            <person name="Woen H.-Y."/>
            <person name="Kwon S.-W."/>
        </authorList>
    </citation>
    <scope>NUCLEOTIDE SEQUENCE [LARGE SCALE GENOMIC DNA]</scope>
    <source>
        <strain evidence="2">5116 S-27</strain>
    </source>
</reference>
<evidence type="ECO:0000313" key="2">
    <source>
        <dbReference type="Proteomes" id="UP000831785"/>
    </source>
</evidence>
<proteinExistence type="predicted"/>
<organism evidence="1 2">
    <name type="scientific">Hymenobacter cellulosivorans</name>
    <dbReference type="NCBI Taxonomy" id="2932249"/>
    <lineage>
        <taxon>Bacteria</taxon>
        <taxon>Pseudomonadati</taxon>
        <taxon>Bacteroidota</taxon>
        <taxon>Cytophagia</taxon>
        <taxon>Cytophagales</taxon>
        <taxon>Hymenobacteraceae</taxon>
        <taxon>Hymenobacter</taxon>
    </lineage>
</organism>
<dbReference type="RefSeq" id="WP_244716592.1">
    <property type="nucleotide sequence ID" value="NZ_CP095049.1"/>
</dbReference>
<sequence length="254" mass="27381">MRTLYSAFVLLTLLSSCDSETTPEPGLPITGRIQVQALESRGVQGRALFLTFHDEGLYPCSNYGLITDYQRSGSQLSFVFSGVAEPTGICLTATGTARAQVDITNLPQGTYPLRLQVGSRTTTGVLELQSSYVRLQTDNPNLVQVTQPELRLMPPNLVWGDATTGLPADQASGEVLRDSLQQLGATPTTLPPGTYTRFTIAANGLLQPPVVPNGYRALLFLATYSGSPERIQAFVRRRNAATPGLNLHLNTSAQ</sequence>
<keyword evidence="2" id="KW-1185">Reference proteome</keyword>
<evidence type="ECO:0000313" key="1">
    <source>
        <dbReference type="EMBL" id="UOQ52522.1"/>
    </source>
</evidence>
<name>A0ABY4F771_9BACT</name>
<dbReference type="PROSITE" id="PS51257">
    <property type="entry name" value="PROKAR_LIPOPROTEIN"/>
    <property type="match status" value="1"/>
</dbReference>
<evidence type="ECO:0008006" key="3">
    <source>
        <dbReference type="Google" id="ProtNLM"/>
    </source>
</evidence>
<dbReference type="EMBL" id="CP095049">
    <property type="protein sequence ID" value="UOQ52522.1"/>
    <property type="molecule type" value="Genomic_DNA"/>
</dbReference>